<dbReference type="Proteomes" id="UP001196413">
    <property type="component" value="Unassembled WGS sequence"/>
</dbReference>
<dbReference type="Pfam" id="PF10504">
    <property type="entry name" value="DUF2452"/>
    <property type="match status" value="1"/>
</dbReference>
<name>A0AAD5MEK8_PARTN</name>
<dbReference type="InterPro" id="IPR019534">
    <property type="entry name" value="DUF2452"/>
</dbReference>
<evidence type="ECO:0000313" key="1">
    <source>
        <dbReference type="EMBL" id="KAJ1356465.1"/>
    </source>
</evidence>
<accession>A0AAD5MEK8</accession>
<sequence>MTLYSGLHASREFPCLESIRMPPTTQEKTVHLPGEATNSGHDSLPDFVEYLQDAVRVKGAERDEDLYNVACNMQKYPCRLYHLYERKDGYG</sequence>
<protein>
    <submittedName>
        <fullName evidence="1">Uncharacterized protein</fullName>
    </submittedName>
</protein>
<keyword evidence="2" id="KW-1185">Reference proteome</keyword>
<evidence type="ECO:0000313" key="2">
    <source>
        <dbReference type="Proteomes" id="UP001196413"/>
    </source>
</evidence>
<proteinExistence type="predicted"/>
<comment type="caution">
    <text evidence="1">The sequence shown here is derived from an EMBL/GenBank/DDBJ whole genome shotgun (WGS) entry which is preliminary data.</text>
</comment>
<dbReference type="AlphaFoldDB" id="A0AAD5MEK8"/>
<organism evidence="1 2">
    <name type="scientific">Parelaphostrongylus tenuis</name>
    <name type="common">Meningeal worm</name>
    <dbReference type="NCBI Taxonomy" id="148309"/>
    <lineage>
        <taxon>Eukaryota</taxon>
        <taxon>Metazoa</taxon>
        <taxon>Ecdysozoa</taxon>
        <taxon>Nematoda</taxon>
        <taxon>Chromadorea</taxon>
        <taxon>Rhabditida</taxon>
        <taxon>Rhabditina</taxon>
        <taxon>Rhabditomorpha</taxon>
        <taxon>Strongyloidea</taxon>
        <taxon>Metastrongylidae</taxon>
        <taxon>Parelaphostrongylus</taxon>
    </lineage>
</organism>
<reference evidence="1" key="1">
    <citation type="submission" date="2021-06" db="EMBL/GenBank/DDBJ databases">
        <title>Parelaphostrongylus tenuis whole genome reference sequence.</title>
        <authorList>
            <person name="Garwood T.J."/>
            <person name="Larsen P.A."/>
            <person name="Fountain-Jones N.M."/>
            <person name="Garbe J.R."/>
            <person name="Macchietto M.G."/>
            <person name="Kania S.A."/>
            <person name="Gerhold R.W."/>
            <person name="Richards J.E."/>
            <person name="Wolf T.M."/>
        </authorList>
    </citation>
    <scope>NUCLEOTIDE SEQUENCE</scope>
    <source>
        <strain evidence="1">MNPRO001-30</strain>
        <tissue evidence="1">Meninges</tissue>
    </source>
</reference>
<dbReference type="EMBL" id="JAHQIW010002824">
    <property type="protein sequence ID" value="KAJ1356465.1"/>
    <property type="molecule type" value="Genomic_DNA"/>
</dbReference>
<gene>
    <name evidence="1" type="ORF">KIN20_014192</name>
</gene>